<evidence type="ECO:0000313" key="3">
    <source>
        <dbReference type="Proteomes" id="UP000001522"/>
    </source>
</evidence>
<sequence>MKKLSSLTTLLVAMSGSAGAMDFKPSGSLTSFNRIGFNNAPMNVKENLYPTESWGTFIVKAQVDADFLSKEQKESGQSFTGSIGIFAGGLIYDNSRRWGNADFDKNFNLKSGDSVVGAWYVIANANIYNLYGRYEIRKPNADGTADHVFSIKGGRYESSAEFMYAYTQGFELDYKYKGLNLWWYSSFGRAFAEGSWMYPWYNPKQMNNVNYGIHILQLSYTFKSGFHIQPYVYISPDFYVAPILKLIYDSNPNFNKQGVRSKTTVNFMYVHHTPAAAKQWRYLAIAGHDAQTLNFTEQVDINNYYIAAGGYFNFGNANAQLGTYGNPWIPWNYWSSTVYQMGGMTAALTKNAKSGYIYVGGSHLGGKLEWRILGRITRSPFENEASIPFNLYYTVNKYFKMWFKLEWQTATLHKGYVIALIPNNPGSYYLPGSPFKATKNVTQDRSNFMFSFTYSF</sequence>
<feature type="signal peptide" evidence="1">
    <location>
        <begin position="1"/>
        <end position="20"/>
    </location>
</feature>
<reference evidence="2 3" key="1">
    <citation type="journal article" date="2010" name="BMC Genomics">
        <title>Comparative genomics and proteomics of Helicobacter mustelae, an ulcerogenic and carcinogenic gastric pathogen.</title>
        <authorList>
            <person name="O'Toole P.W."/>
            <person name="Snelling W.J."/>
            <person name="Canchaya C."/>
            <person name="Forde B.M."/>
            <person name="Hardie K.R."/>
            <person name="Josenhans C."/>
            <person name="Graham R.L.J."/>
            <person name="McMullan G."/>
            <person name="Parkhill J."/>
            <person name="Belda E."/>
            <person name="Bentley S.D."/>
        </authorList>
    </citation>
    <scope>NUCLEOTIDE SEQUENCE [LARGE SCALE GENOMIC DNA]</scope>
    <source>
        <strain evidence="3">ATCC 43772 / LMG 18044 / NCTC 12198 / 12198</strain>
    </source>
</reference>
<dbReference type="Proteomes" id="UP000001522">
    <property type="component" value="Chromosome"/>
</dbReference>
<dbReference type="Pfam" id="PF02521">
    <property type="entry name" value="HP_OMP_2"/>
    <property type="match status" value="1"/>
</dbReference>
<keyword evidence="3" id="KW-1185">Reference proteome</keyword>
<dbReference type="HOGENOM" id="CLU_034831_0_0_7"/>
<name>D3UH53_HELM1</name>
<dbReference type="EMBL" id="FN555004">
    <property type="protein sequence ID" value="CBG39825.1"/>
    <property type="molecule type" value="Genomic_DNA"/>
</dbReference>
<gene>
    <name evidence="2" type="ordered locus">HMU05640</name>
</gene>
<keyword evidence="1" id="KW-0732">Signal</keyword>
<dbReference type="AlphaFoldDB" id="D3UH53"/>
<organism evidence="2 3">
    <name type="scientific">Helicobacter mustelae (strain ATCC 43772 / CCUG 25715 / CIP 103759 / LMG 18044 / NCTC 12198 / R85-136P)</name>
    <name type="common">Campylobacter mustelae</name>
    <dbReference type="NCBI Taxonomy" id="679897"/>
    <lineage>
        <taxon>Bacteria</taxon>
        <taxon>Pseudomonadati</taxon>
        <taxon>Campylobacterota</taxon>
        <taxon>Epsilonproteobacteria</taxon>
        <taxon>Campylobacterales</taxon>
        <taxon>Helicobacteraceae</taxon>
        <taxon>Helicobacter</taxon>
    </lineage>
</organism>
<protein>
    <submittedName>
        <fullName evidence="2">Putative outer membrane protein</fullName>
    </submittedName>
</protein>
<accession>D3UH53</accession>
<evidence type="ECO:0000256" key="1">
    <source>
        <dbReference type="SAM" id="SignalP"/>
    </source>
</evidence>
<dbReference type="RefSeq" id="WP_013022909.1">
    <property type="nucleotide sequence ID" value="NC_013949.1"/>
</dbReference>
<proteinExistence type="predicted"/>
<dbReference type="InterPro" id="IPR003678">
    <property type="entry name" value="Put_OMP"/>
</dbReference>
<feature type="chain" id="PRO_5003051170" evidence="1">
    <location>
        <begin position="21"/>
        <end position="456"/>
    </location>
</feature>
<dbReference type="STRING" id="679897.HMU05640"/>
<evidence type="ECO:0000313" key="2">
    <source>
        <dbReference type="EMBL" id="CBG39825.1"/>
    </source>
</evidence>
<dbReference type="KEGG" id="hms:HMU05640"/>